<gene>
    <name evidence="2" type="ORF">RNA01_39460</name>
</gene>
<name>A0A512HNJ2_9HYPH</name>
<keyword evidence="1" id="KW-0472">Membrane</keyword>
<dbReference type="AlphaFoldDB" id="A0A512HNJ2"/>
<evidence type="ECO:0000256" key="1">
    <source>
        <dbReference type="SAM" id="Phobius"/>
    </source>
</evidence>
<protein>
    <submittedName>
        <fullName evidence="2">Uncharacterized protein</fullName>
    </submittedName>
</protein>
<keyword evidence="1" id="KW-0812">Transmembrane</keyword>
<accession>A0A512HNJ2</accession>
<reference evidence="2 3" key="1">
    <citation type="submission" date="2019-07" db="EMBL/GenBank/DDBJ databases">
        <title>Whole genome shotgun sequence of Rhizobium naphthalenivorans NBRC 107585.</title>
        <authorList>
            <person name="Hosoyama A."/>
            <person name="Uohara A."/>
            <person name="Ohji S."/>
            <person name="Ichikawa N."/>
        </authorList>
    </citation>
    <scope>NUCLEOTIDE SEQUENCE [LARGE SCALE GENOMIC DNA]</scope>
    <source>
        <strain evidence="2 3">NBRC 107585</strain>
    </source>
</reference>
<keyword evidence="1" id="KW-1133">Transmembrane helix</keyword>
<evidence type="ECO:0000313" key="2">
    <source>
        <dbReference type="EMBL" id="GEO87014.1"/>
    </source>
</evidence>
<dbReference type="OrthoDB" id="7871526at2"/>
<proteinExistence type="predicted"/>
<sequence length="59" mass="6727">MPLWQRLLITVVTMLVTSFVAGLLWRWIFSTDIPGYLSGVVGGLTALPVWELLKRIEIR</sequence>
<feature type="transmembrane region" description="Helical" evidence="1">
    <location>
        <begin position="7"/>
        <end position="29"/>
    </location>
</feature>
<organism evidence="2 3">
    <name type="scientific">Ciceribacter naphthalenivorans</name>
    <dbReference type="NCBI Taxonomy" id="1118451"/>
    <lineage>
        <taxon>Bacteria</taxon>
        <taxon>Pseudomonadati</taxon>
        <taxon>Pseudomonadota</taxon>
        <taxon>Alphaproteobacteria</taxon>
        <taxon>Hyphomicrobiales</taxon>
        <taxon>Rhizobiaceae</taxon>
        <taxon>Ciceribacter</taxon>
    </lineage>
</organism>
<feature type="transmembrane region" description="Helical" evidence="1">
    <location>
        <begin position="35"/>
        <end position="53"/>
    </location>
</feature>
<dbReference type="EMBL" id="BJZP01000028">
    <property type="protein sequence ID" value="GEO87014.1"/>
    <property type="molecule type" value="Genomic_DNA"/>
</dbReference>
<dbReference type="RefSeq" id="WP_147181877.1">
    <property type="nucleotide sequence ID" value="NZ_BJZP01000028.1"/>
</dbReference>
<comment type="caution">
    <text evidence="2">The sequence shown here is derived from an EMBL/GenBank/DDBJ whole genome shotgun (WGS) entry which is preliminary data.</text>
</comment>
<dbReference type="Proteomes" id="UP000321717">
    <property type="component" value="Unassembled WGS sequence"/>
</dbReference>
<keyword evidence="3" id="KW-1185">Reference proteome</keyword>
<evidence type="ECO:0000313" key="3">
    <source>
        <dbReference type="Proteomes" id="UP000321717"/>
    </source>
</evidence>